<accession>A0A1V3U0D2</accession>
<dbReference type="Pfam" id="PF13166">
    <property type="entry name" value="AAA_13"/>
    <property type="match status" value="1"/>
</dbReference>
<reference evidence="3 4" key="1">
    <citation type="submission" date="2016-11" db="EMBL/GenBank/DDBJ databases">
        <title>Genome sequence and comparative genomic analysis of clinical strain Elizabethkingia meningoseptica 61421 PRCM.</title>
        <authorList>
            <person name="Wang M."/>
            <person name="Hu S."/>
            <person name="Cao L."/>
            <person name="Jiang T."/>
            <person name="Zhou Y."/>
            <person name="Ming D."/>
        </authorList>
    </citation>
    <scope>NUCLEOTIDE SEQUENCE [LARGE SCALE GENOMIC DNA]</scope>
    <source>
        <strain evidence="3 4">61421 PRCM</strain>
    </source>
</reference>
<protein>
    <recommendedName>
        <fullName evidence="2">Protein CR006 P-loop domain-containing protein</fullName>
    </recommendedName>
</protein>
<gene>
    <name evidence="3" type="ORF">BMF97_10415</name>
</gene>
<dbReference type="InterPro" id="IPR026866">
    <property type="entry name" value="CR006_AAA"/>
</dbReference>
<feature type="domain" description="Protein CR006 P-loop" evidence="2">
    <location>
        <begin position="10"/>
        <end position="731"/>
    </location>
</feature>
<dbReference type="EMBL" id="MPOG01000011">
    <property type="protein sequence ID" value="OOH95244.1"/>
    <property type="molecule type" value="Genomic_DNA"/>
</dbReference>
<evidence type="ECO:0000313" key="4">
    <source>
        <dbReference type="Proteomes" id="UP000188947"/>
    </source>
</evidence>
<sequence length="766" mass="89534">MIKKIDSIRNFGIYKNFSWNSSSGIKDFNHKNLFYGWNYSGKTTLSRIFSSLRDKEIHDSYANGTFKISTDSGTYDSSNLESFPYDLLIFNSDYIKDNLNFSINGNDNSDSKTIFFEVGDNAKYETKIIELQNKIDSISGTDTLIGKKIKFQDDIDAFEIYDSSYSGKFTVLAKEIKDEHFLSLINFTKANVKNIINNIKQNVNSHIIQDTKKLSSIGEIVKISSPQKELEEIKINFNIELTKKVNQVLEIIPKKDVLNQILDNNNEAYNWVKEGKDLHKPNTKCLFCDNTITEKRLSFLSQYFNSQASLIKEESDNLRLLISDEIDAVDKINFPSSINDFNLGFISDYISLKTKIDKTILSYKKYLNNLLQKLDKKINKSLYLKVEKAKEFNLDSIIFLLNEINELIKKNNDFSKNFSSRIEIEREKLKNHLVAVFVKREKYFAKEKRYNKALSEVDKLDKQVQDLEKEIISYQALKESDKEGAEQYTYFIQSFLNREDIEIKLDDATKKFILLRDNQNASNFSEGEKTAIAFSHFLVSIKALESKNKFKDYIVFIDDPISSLDGNHIFQVNSLLKEMLFSNKNSGGQWEIRCKQLFFSSHNFEFFNLLKELPLNKKESRFFIERNRINNISEIKILPEIFDKYSSEYHYLFKEINDFNRLRKPLNSDKLLVIPNILRRFLEMYTLTKFPSSDNVDRRADKIFTSEVSKRICKPFHFFSHLDNIDRIGRQSEYMADIPIACKELINHIKKKDKLHYEALINAVTN</sequence>
<comment type="caution">
    <text evidence="3">The sequence shown here is derived from an EMBL/GenBank/DDBJ whole genome shotgun (WGS) entry which is preliminary data.</text>
</comment>
<dbReference type="InterPro" id="IPR027417">
    <property type="entry name" value="P-loop_NTPase"/>
</dbReference>
<evidence type="ECO:0000313" key="3">
    <source>
        <dbReference type="EMBL" id="OOH95244.1"/>
    </source>
</evidence>
<dbReference type="OrthoDB" id="9795565at2"/>
<feature type="coiled-coil region" evidence="1">
    <location>
        <begin position="450"/>
        <end position="477"/>
    </location>
</feature>
<dbReference type="RefSeq" id="WP_077564657.1">
    <property type="nucleotide sequence ID" value="NZ_JACLFQ010000005.1"/>
</dbReference>
<evidence type="ECO:0000259" key="2">
    <source>
        <dbReference type="Pfam" id="PF13166"/>
    </source>
</evidence>
<dbReference type="AlphaFoldDB" id="A0A1V3U0D2"/>
<dbReference type="Gene3D" id="3.40.50.300">
    <property type="entry name" value="P-loop containing nucleotide triphosphate hydrolases"/>
    <property type="match status" value="1"/>
</dbReference>
<name>A0A1V3U0D2_ELIME</name>
<dbReference type="SUPFAM" id="SSF52540">
    <property type="entry name" value="P-loop containing nucleoside triphosphate hydrolases"/>
    <property type="match status" value="1"/>
</dbReference>
<organism evidence="3 4">
    <name type="scientific">Elizabethkingia meningoseptica</name>
    <name type="common">Chryseobacterium meningosepticum</name>
    <dbReference type="NCBI Taxonomy" id="238"/>
    <lineage>
        <taxon>Bacteria</taxon>
        <taxon>Pseudomonadati</taxon>
        <taxon>Bacteroidota</taxon>
        <taxon>Flavobacteriia</taxon>
        <taxon>Flavobacteriales</taxon>
        <taxon>Weeksellaceae</taxon>
        <taxon>Elizabethkingia</taxon>
    </lineage>
</organism>
<keyword evidence="4" id="KW-1185">Reference proteome</keyword>
<proteinExistence type="predicted"/>
<keyword evidence="1" id="KW-0175">Coiled coil</keyword>
<evidence type="ECO:0000256" key="1">
    <source>
        <dbReference type="SAM" id="Coils"/>
    </source>
</evidence>
<dbReference type="Proteomes" id="UP000188947">
    <property type="component" value="Unassembled WGS sequence"/>
</dbReference>